<accession>A0ABP8M0A1</accession>
<reference evidence="8" key="1">
    <citation type="journal article" date="2019" name="Int. J. Syst. Evol. Microbiol.">
        <title>The Global Catalogue of Microorganisms (GCM) 10K type strain sequencing project: providing services to taxonomists for standard genome sequencing and annotation.</title>
        <authorList>
            <consortium name="The Broad Institute Genomics Platform"/>
            <consortium name="The Broad Institute Genome Sequencing Center for Infectious Disease"/>
            <person name="Wu L."/>
            <person name="Ma J."/>
        </authorList>
    </citation>
    <scope>NUCLEOTIDE SEQUENCE [LARGE SCALE GENOMIC DNA]</scope>
    <source>
        <strain evidence="8">JCM 31920</strain>
    </source>
</reference>
<gene>
    <name evidence="7" type="ORF">GCM10023091_21260</name>
</gene>
<keyword evidence="3" id="KW-0731">Sigma factor</keyword>
<keyword evidence="4" id="KW-0238">DNA-binding</keyword>
<dbReference type="InterPro" id="IPR013324">
    <property type="entry name" value="RNA_pol_sigma_r3/r4-like"/>
</dbReference>
<proteinExistence type="inferred from homology"/>
<dbReference type="InterPro" id="IPR007627">
    <property type="entry name" value="RNA_pol_sigma70_r2"/>
</dbReference>
<keyword evidence="2" id="KW-0805">Transcription regulation</keyword>
<evidence type="ECO:0000256" key="1">
    <source>
        <dbReference type="ARBA" id="ARBA00010641"/>
    </source>
</evidence>
<evidence type="ECO:0000259" key="6">
    <source>
        <dbReference type="Pfam" id="PF04542"/>
    </source>
</evidence>
<dbReference type="InterPro" id="IPR013325">
    <property type="entry name" value="RNA_pol_sigma_r2"/>
</dbReference>
<dbReference type="SUPFAM" id="SSF88659">
    <property type="entry name" value="Sigma3 and sigma4 domains of RNA polymerase sigma factors"/>
    <property type="match status" value="1"/>
</dbReference>
<evidence type="ECO:0000256" key="5">
    <source>
        <dbReference type="ARBA" id="ARBA00023163"/>
    </source>
</evidence>
<dbReference type="Proteomes" id="UP001501508">
    <property type="component" value="Unassembled WGS sequence"/>
</dbReference>
<organism evidence="7 8">
    <name type="scientific">Ravibacter arvi</name>
    <dbReference type="NCBI Taxonomy" id="2051041"/>
    <lineage>
        <taxon>Bacteria</taxon>
        <taxon>Pseudomonadati</taxon>
        <taxon>Bacteroidota</taxon>
        <taxon>Cytophagia</taxon>
        <taxon>Cytophagales</taxon>
        <taxon>Spirosomataceae</taxon>
        <taxon>Ravibacter</taxon>
    </lineage>
</organism>
<dbReference type="PANTHER" id="PTHR43133:SF8">
    <property type="entry name" value="RNA POLYMERASE SIGMA FACTOR HI_1459-RELATED"/>
    <property type="match status" value="1"/>
</dbReference>
<evidence type="ECO:0000256" key="4">
    <source>
        <dbReference type="ARBA" id="ARBA00023125"/>
    </source>
</evidence>
<protein>
    <recommendedName>
        <fullName evidence="6">RNA polymerase sigma-70 region 2 domain-containing protein</fullName>
    </recommendedName>
</protein>
<feature type="domain" description="RNA polymerase sigma-70 region 2" evidence="6">
    <location>
        <begin position="32"/>
        <end position="101"/>
    </location>
</feature>
<evidence type="ECO:0000313" key="7">
    <source>
        <dbReference type="EMBL" id="GAA4439293.1"/>
    </source>
</evidence>
<dbReference type="NCBIfam" id="TIGR02937">
    <property type="entry name" value="sigma70-ECF"/>
    <property type="match status" value="1"/>
</dbReference>
<dbReference type="Gene3D" id="1.10.1740.10">
    <property type="match status" value="1"/>
</dbReference>
<dbReference type="EMBL" id="BAABEY010000020">
    <property type="protein sequence ID" value="GAA4439293.1"/>
    <property type="molecule type" value="Genomic_DNA"/>
</dbReference>
<evidence type="ECO:0000256" key="2">
    <source>
        <dbReference type="ARBA" id="ARBA00023015"/>
    </source>
</evidence>
<dbReference type="InterPro" id="IPR014284">
    <property type="entry name" value="RNA_pol_sigma-70_dom"/>
</dbReference>
<dbReference type="InterPro" id="IPR039425">
    <property type="entry name" value="RNA_pol_sigma-70-like"/>
</dbReference>
<evidence type="ECO:0000313" key="8">
    <source>
        <dbReference type="Proteomes" id="UP001501508"/>
    </source>
</evidence>
<comment type="similarity">
    <text evidence="1">Belongs to the sigma-70 factor family. ECF subfamily.</text>
</comment>
<dbReference type="PANTHER" id="PTHR43133">
    <property type="entry name" value="RNA POLYMERASE ECF-TYPE SIGMA FACTO"/>
    <property type="match status" value="1"/>
</dbReference>
<dbReference type="Pfam" id="PF04542">
    <property type="entry name" value="Sigma70_r2"/>
    <property type="match status" value="1"/>
</dbReference>
<sequence>MFKGMNSFSDSDIIEGMLSEDDRLVSESLKRLYKTCGQMITQIVCTNGGNLHDAEDLVQEVLLTFRSQLLSGKFVHQENVRLSTYIYRMAMNQWITILSRRNADTRRIAEFFVRTEVTDPDPHMVFLDSEETNTFRAVFSKLSPIEQELLRQYYDSKEPLEKIAAQLNMKSTDAAKMMKHRTMLKLRGLIKKYLGTI</sequence>
<keyword evidence="8" id="KW-1185">Reference proteome</keyword>
<name>A0ABP8M0A1_9BACT</name>
<dbReference type="SUPFAM" id="SSF88946">
    <property type="entry name" value="Sigma2 domain of RNA polymerase sigma factors"/>
    <property type="match status" value="1"/>
</dbReference>
<keyword evidence="5" id="KW-0804">Transcription</keyword>
<evidence type="ECO:0000256" key="3">
    <source>
        <dbReference type="ARBA" id="ARBA00023082"/>
    </source>
</evidence>
<comment type="caution">
    <text evidence="7">The sequence shown here is derived from an EMBL/GenBank/DDBJ whole genome shotgun (WGS) entry which is preliminary data.</text>
</comment>